<organism evidence="2 3">
    <name type="scientific">Gimesia chilikensis</name>
    <dbReference type="NCBI Taxonomy" id="2605989"/>
    <lineage>
        <taxon>Bacteria</taxon>
        <taxon>Pseudomonadati</taxon>
        <taxon>Planctomycetota</taxon>
        <taxon>Planctomycetia</taxon>
        <taxon>Planctomycetales</taxon>
        <taxon>Planctomycetaceae</taxon>
        <taxon>Gimesia</taxon>
    </lineage>
</organism>
<evidence type="ECO:0000256" key="1">
    <source>
        <dbReference type="SAM" id="Phobius"/>
    </source>
</evidence>
<accession>A0A517PSS1</accession>
<feature type="transmembrane region" description="Helical" evidence="1">
    <location>
        <begin position="6"/>
        <end position="29"/>
    </location>
</feature>
<keyword evidence="3" id="KW-1185">Reference proteome</keyword>
<keyword evidence="1" id="KW-1133">Transmembrane helix</keyword>
<keyword evidence="1" id="KW-0812">Transmembrane</keyword>
<reference evidence="2 3" key="1">
    <citation type="submission" date="2019-02" db="EMBL/GenBank/DDBJ databases">
        <title>Deep-cultivation of Planctomycetes and their phenomic and genomic characterization uncovers novel biology.</title>
        <authorList>
            <person name="Wiegand S."/>
            <person name="Jogler M."/>
            <person name="Boedeker C."/>
            <person name="Pinto D."/>
            <person name="Vollmers J."/>
            <person name="Rivas-Marin E."/>
            <person name="Kohn T."/>
            <person name="Peeters S.H."/>
            <person name="Heuer A."/>
            <person name="Rast P."/>
            <person name="Oberbeckmann S."/>
            <person name="Bunk B."/>
            <person name="Jeske O."/>
            <person name="Meyerdierks A."/>
            <person name="Storesund J.E."/>
            <person name="Kallscheuer N."/>
            <person name="Luecker S."/>
            <person name="Lage O.M."/>
            <person name="Pohl T."/>
            <person name="Merkel B.J."/>
            <person name="Hornburger P."/>
            <person name="Mueller R.-W."/>
            <person name="Bruemmer F."/>
            <person name="Labrenz M."/>
            <person name="Spormann A.M."/>
            <person name="Op den Camp H."/>
            <person name="Overmann J."/>
            <person name="Amann R."/>
            <person name="Jetten M.S.M."/>
            <person name="Mascher T."/>
            <person name="Medema M.H."/>
            <person name="Devos D.P."/>
            <person name="Kaster A.-K."/>
            <person name="Ovreas L."/>
            <person name="Rohde M."/>
            <person name="Galperin M.Y."/>
            <person name="Jogler C."/>
        </authorList>
    </citation>
    <scope>NUCLEOTIDE SEQUENCE [LARGE SCALE GENOMIC DNA]</scope>
    <source>
        <strain evidence="2 3">HG66A1</strain>
    </source>
</reference>
<feature type="transmembrane region" description="Helical" evidence="1">
    <location>
        <begin position="114"/>
        <end position="136"/>
    </location>
</feature>
<evidence type="ECO:0000313" key="3">
    <source>
        <dbReference type="Proteomes" id="UP000320421"/>
    </source>
</evidence>
<dbReference type="RefSeq" id="WP_145188209.1">
    <property type="nucleotide sequence ID" value="NZ_CP036266.1"/>
</dbReference>
<feature type="transmembrane region" description="Helical" evidence="1">
    <location>
        <begin position="41"/>
        <end position="60"/>
    </location>
</feature>
<keyword evidence="1" id="KW-0472">Membrane</keyword>
<protein>
    <submittedName>
        <fullName evidence="2">Uncharacterized protein</fullName>
    </submittedName>
</protein>
<proteinExistence type="predicted"/>
<dbReference type="EMBL" id="CP036266">
    <property type="protein sequence ID" value="QDT22411.1"/>
    <property type="molecule type" value="Genomic_DNA"/>
</dbReference>
<dbReference type="AlphaFoldDB" id="A0A517PSS1"/>
<dbReference type="OrthoDB" id="1494201at2"/>
<evidence type="ECO:0000313" key="2">
    <source>
        <dbReference type="EMBL" id="QDT22411.1"/>
    </source>
</evidence>
<name>A0A517PSS1_9PLAN</name>
<dbReference type="Proteomes" id="UP000320421">
    <property type="component" value="Chromosome"/>
</dbReference>
<sequence>MNVFGQPYFLQFCVPLIAVGASVFLKYVTRNDAHKSFRKEDLAVGLDVSVTALLLFIAAGSKMTAQLAANPQDTALQSKLAGAPWIIAAFTIGIWGISTLVRKAGWDGEDQLKPLWGIAVPDIFGIISLLLVVNWIS</sequence>
<feature type="transmembrane region" description="Helical" evidence="1">
    <location>
        <begin position="80"/>
        <end position="102"/>
    </location>
</feature>
<gene>
    <name evidence="2" type="ORF">HG66A1_42190</name>
</gene>